<gene>
    <name evidence="1" type="ORF">COO91_03841</name>
</gene>
<dbReference type="KEGG" id="nfl:COO91_03841"/>
<dbReference type="RefSeq" id="WP_208766740.1">
    <property type="nucleotide sequence ID" value="NZ_CP024785.1"/>
</dbReference>
<evidence type="ECO:0000313" key="1">
    <source>
        <dbReference type="EMBL" id="AUB37889.1"/>
    </source>
</evidence>
<dbReference type="InterPro" id="IPR016193">
    <property type="entry name" value="Cytidine_deaminase-like"/>
</dbReference>
<dbReference type="AlphaFoldDB" id="A0A2K8SQZ8"/>
<accession>A0A2K8SQZ8</accession>
<dbReference type="EMBL" id="CP024785">
    <property type="protein sequence ID" value="AUB37889.1"/>
    <property type="molecule type" value="Genomic_DNA"/>
</dbReference>
<name>A0A2K8SQZ8_9NOSO</name>
<dbReference type="Gene3D" id="3.40.140.10">
    <property type="entry name" value="Cytidine Deaminase, domain 2"/>
    <property type="match status" value="1"/>
</dbReference>
<keyword evidence="2" id="KW-1185">Reference proteome</keyword>
<dbReference type="SUPFAM" id="SSF53927">
    <property type="entry name" value="Cytidine deaminase-like"/>
    <property type="match status" value="1"/>
</dbReference>
<protein>
    <submittedName>
        <fullName evidence="1">Pyrimidine deaminase domain of riboflavin biosynthesis protein RibD</fullName>
    </submittedName>
</protein>
<dbReference type="Proteomes" id="UP000232003">
    <property type="component" value="Chromosome"/>
</dbReference>
<dbReference type="GO" id="GO:0003824">
    <property type="term" value="F:catalytic activity"/>
    <property type="evidence" value="ECO:0007669"/>
    <property type="project" value="InterPro"/>
</dbReference>
<proteinExistence type="predicted"/>
<evidence type="ECO:0000313" key="2">
    <source>
        <dbReference type="Proteomes" id="UP000232003"/>
    </source>
</evidence>
<reference evidence="1 2" key="1">
    <citation type="submission" date="2017-11" db="EMBL/GenBank/DDBJ databases">
        <title>Complete genome of a free-living desiccation-tolerant cyanobacterium and its photosynthetic adaptation to extreme terrestrial habitat.</title>
        <authorList>
            <person name="Shang J."/>
        </authorList>
    </citation>
    <scope>NUCLEOTIDE SEQUENCE [LARGE SCALE GENOMIC DNA]</scope>
    <source>
        <strain evidence="1 2">CCNUN1</strain>
    </source>
</reference>
<organism evidence="1 2">
    <name type="scientific">Nostoc flagelliforme CCNUN1</name>
    <dbReference type="NCBI Taxonomy" id="2038116"/>
    <lineage>
        <taxon>Bacteria</taxon>
        <taxon>Bacillati</taxon>
        <taxon>Cyanobacteriota</taxon>
        <taxon>Cyanophyceae</taxon>
        <taxon>Nostocales</taxon>
        <taxon>Nostocaceae</taxon>
        <taxon>Nostoc</taxon>
    </lineage>
</organism>
<sequence length="58" mass="6171">MPNPPVACVIGDADQIVAQGYTEEPAQYHTEAGALSFHTFIVRINLTGLALTSLSNLN</sequence>